<dbReference type="GO" id="GO:0009247">
    <property type="term" value="P:glycolipid biosynthetic process"/>
    <property type="evidence" value="ECO:0007669"/>
    <property type="project" value="InterPro"/>
</dbReference>
<keyword evidence="9" id="KW-1185">Reference proteome</keyword>
<organism evidence="8 9">
    <name type="scientific">Anaerospora hongkongensis</name>
    <dbReference type="NCBI Taxonomy" id="244830"/>
    <lineage>
        <taxon>Bacteria</taxon>
        <taxon>Bacillati</taxon>
        <taxon>Bacillota</taxon>
        <taxon>Negativicutes</taxon>
        <taxon>Selenomonadales</taxon>
        <taxon>Sporomusaceae</taxon>
        <taxon>Anaerospora</taxon>
    </lineage>
</organism>
<evidence type="ECO:0000313" key="9">
    <source>
        <dbReference type="Proteomes" id="UP000295063"/>
    </source>
</evidence>
<comment type="similarity">
    <text evidence="2">Belongs to the glycosyltransferase 28 family.</text>
</comment>
<dbReference type="GO" id="GO:0016020">
    <property type="term" value="C:membrane"/>
    <property type="evidence" value="ECO:0007669"/>
    <property type="project" value="UniProtKB-SubCell"/>
</dbReference>
<feature type="domain" description="Diacylglycerol glucosyltransferase N-terminal" evidence="7">
    <location>
        <begin position="17"/>
        <end position="182"/>
    </location>
</feature>
<dbReference type="PANTHER" id="PTHR43025:SF3">
    <property type="entry name" value="MONOGALACTOSYLDIACYLGLYCEROL SYNTHASE 1, CHLOROPLASTIC"/>
    <property type="match status" value="1"/>
</dbReference>
<evidence type="ECO:0000259" key="6">
    <source>
        <dbReference type="Pfam" id="PF04101"/>
    </source>
</evidence>
<dbReference type="EMBL" id="SLUI01000001">
    <property type="protein sequence ID" value="TCL40171.1"/>
    <property type="molecule type" value="Genomic_DNA"/>
</dbReference>
<gene>
    <name evidence="8" type="ORF">EV210_101372</name>
</gene>
<evidence type="ECO:0000256" key="5">
    <source>
        <dbReference type="SAM" id="Coils"/>
    </source>
</evidence>
<dbReference type="InterPro" id="IPR009695">
    <property type="entry name" value="Diacylglyc_glucosyltr_N"/>
</dbReference>
<dbReference type="OrthoDB" id="9815663at2"/>
<comment type="caution">
    <text evidence="8">The sequence shown here is derived from an EMBL/GenBank/DDBJ whole genome shotgun (WGS) entry which is preliminary data.</text>
</comment>
<name>A0A4R1QCG9_9FIRM</name>
<dbReference type="PANTHER" id="PTHR43025">
    <property type="entry name" value="MONOGALACTOSYLDIACYLGLYCEROL SYNTHASE"/>
    <property type="match status" value="1"/>
</dbReference>
<evidence type="ECO:0000259" key="7">
    <source>
        <dbReference type="Pfam" id="PF06925"/>
    </source>
</evidence>
<evidence type="ECO:0000313" key="8">
    <source>
        <dbReference type="EMBL" id="TCL40171.1"/>
    </source>
</evidence>
<feature type="domain" description="Glycosyl transferase family 28 C-terminal" evidence="6">
    <location>
        <begin position="208"/>
        <end position="347"/>
    </location>
</feature>
<feature type="coiled-coil region" evidence="5">
    <location>
        <begin position="322"/>
        <end position="349"/>
    </location>
</feature>
<protein>
    <submittedName>
        <fullName evidence="8">Processive 1,2-diacylglycerol beta-glucosyltransferase</fullName>
    </submittedName>
</protein>
<evidence type="ECO:0000256" key="1">
    <source>
        <dbReference type="ARBA" id="ARBA00004370"/>
    </source>
</evidence>
<dbReference type="SUPFAM" id="SSF53756">
    <property type="entry name" value="UDP-Glycosyltransferase/glycogen phosphorylase"/>
    <property type="match status" value="1"/>
</dbReference>
<evidence type="ECO:0000256" key="2">
    <source>
        <dbReference type="ARBA" id="ARBA00006962"/>
    </source>
</evidence>
<keyword evidence="5" id="KW-0175">Coiled coil</keyword>
<keyword evidence="4 8" id="KW-0808">Transferase</keyword>
<evidence type="ECO:0000256" key="4">
    <source>
        <dbReference type="ARBA" id="ARBA00022679"/>
    </source>
</evidence>
<dbReference type="Pfam" id="PF06925">
    <property type="entry name" value="MGDG_synth"/>
    <property type="match status" value="1"/>
</dbReference>
<reference evidence="8 9" key="1">
    <citation type="submission" date="2019-03" db="EMBL/GenBank/DDBJ databases">
        <title>Genomic Encyclopedia of Type Strains, Phase IV (KMG-IV): sequencing the most valuable type-strain genomes for metagenomic binning, comparative biology and taxonomic classification.</title>
        <authorList>
            <person name="Goeker M."/>
        </authorList>
    </citation>
    <scope>NUCLEOTIDE SEQUENCE [LARGE SCALE GENOMIC DNA]</scope>
    <source>
        <strain evidence="8 9">DSM 15969</strain>
    </source>
</reference>
<sequence>MRPPRILFLTAPIGAGHTRAAQAVNKAIGRLYPGCEMRIANIFDFFHPVIGKMILGIYLKILSVVPSLYGSMYGWGNDSRWALKTRELINSYLAGRMRRFITEYNPTAIVCTHATPAGIASCLRKDGSIDAPVLAVVTDFVVHKLWIYPTIDYYYVAGQPLRDYLNSNGIPYSKSLSTGIPVDSDFFSQRHANADSTPACGLAADVPVILIMGGGAGVLPMEEIIMACQNIERPIQIIAVAGQNKALFNQLTARQKDFKQSVRILGYVNNVPELMAMAQIIITKPGGMTSAEALCAGVPMIIYKPIPGQEEANTSYLVKQQVAEQVDSLAELEASLNRLLSEKTEAHSSRRQRSLLLSRPLAADEIASHILKLTKGGQA</sequence>
<dbReference type="GO" id="GO:0016758">
    <property type="term" value="F:hexosyltransferase activity"/>
    <property type="evidence" value="ECO:0007669"/>
    <property type="project" value="InterPro"/>
</dbReference>
<dbReference type="Proteomes" id="UP000295063">
    <property type="component" value="Unassembled WGS sequence"/>
</dbReference>
<comment type="subcellular location">
    <subcellularLocation>
        <location evidence="1">Membrane</location>
    </subcellularLocation>
</comment>
<dbReference type="Gene3D" id="3.40.50.2000">
    <property type="entry name" value="Glycogen Phosphorylase B"/>
    <property type="match status" value="1"/>
</dbReference>
<dbReference type="InterPro" id="IPR007235">
    <property type="entry name" value="Glyco_trans_28_C"/>
</dbReference>
<dbReference type="InterPro" id="IPR050519">
    <property type="entry name" value="Glycosyltransf_28_UgtP"/>
</dbReference>
<proteinExistence type="inferred from homology"/>
<dbReference type="AlphaFoldDB" id="A0A4R1QCG9"/>
<dbReference type="Pfam" id="PF04101">
    <property type="entry name" value="Glyco_tran_28_C"/>
    <property type="match status" value="1"/>
</dbReference>
<accession>A0A4R1QCG9</accession>
<evidence type="ECO:0000256" key="3">
    <source>
        <dbReference type="ARBA" id="ARBA00022676"/>
    </source>
</evidence>
<keyword evidence="3" id="KW-0328">Glycosyltransferase</keyword>
<dbReference type="RefSeq" id="WP_132074668.1">
    <property type="nucleotide sequence ID" value="NZ_SLUI01000001.1"/>
</dbReference>